<feature type="transmembrane region" description="Helical" evidence="8">
    <location>
        <begin position="31"/>
        <end position="49"/>
    </location>
</feature>
<dbReference type="PANTHER" id="PTHR32285:SF28">
    <property type="entry name" value="XYLOGLUCAN O-ACETYLTRANSFERASE 2"/>
    <property type="match status" value="1"/>
</dbReference>
<evidence type="ECO:0000256" key="5">
    <source>
        <dbReference type="ARBA" id="ARBA00022989"/>
    </source>
</evidence>
<reference evidence="12" key="2">
    <citation type="submission" date="2025-08" db="UniProtKB">
        <authorList>
            <consortium name="RefSeq"/>
        </authorList>
    </citation>
    <scope>IDENTIFICATION</scope>
    <source>
        <tissue evidence="12">Leaves</tissue>
    </source>
</reference>
<dbReference type="GO" id="GO:0016413">
    <property type="term" value="F:O-acetyltransferase activity"/>
    <property type="evidence" value="ECO:0007669"/>
    <property type="project" value="InterPro"/>
</dbReference>
<feature type="domain" description="Trichome birefringence-like N-terminal" evidence="10">
    <location>
        <begin position="82"/>
        <end position="135"/>
    </location>
</feature>
<dbReference type="GO" id="GO:0005794">
    <property type="term" value="C:Golgi apparatus"/>
    <property type="evidence" value="ECO:0007669"/>
    <property type="project" value="TreeGrafter"/>
</dbReference>
<dbReference type="InterPro" id="IPR025846">
    <property type="entry name" value="TBL_N"/>
</dbReference>
<evidence type="ECO:0000256" key="7">
    <source>
        <dbReference type="SAM" id="MobiDB-lite"/>
    </source>
</evidence>
<evidence type="ECO:0000259" key="9">
    <source>
        <dbReference type="Pfam" id="PF13839"/>
    </source>
</evidence>
<organism evidence="11 12">
    <name type="scientific">Coffea arabica</name>
    <name type="common">Arabian coffee</name>
    <dbReference type="NCBI Taxonomy" id="13443"/>
    <lineage>
        <taxon>Eukaryota</taxon>
        <taxon>Viridiplantae</taxon>
        <taxon>Streptophyta</taxon>
        <taxon>Embryophyta</taxon>
        <taxon>Tracheophyta</taxon>
        <taxon>Spermatophyta</taxon>
        <taxon>Magnoliopsida</taxon>
        <taxon>eudicotyledons</taxon>
        <taxon>Gunneridae</taxon>
        <taxon>Pentapetalae</taxon>
        <taxon>asterids</taxon>
        <taxon>lamiids</taxon>
        <taxon>Gentianales</taxon>
        <taxon>Rubiaceae</taxon>
        <taxon>Ixoroideae</taxon>
        <taxon>Gardenieae complex</taxon>
        <taxon>Bertiereae - Coffeeae clade</taxon>
        <taxon>Coffeeae</taxon>
        <taxon>Coffea</taxon>
    </lineage>
</organism>
<evidence type="ECO:0000313" key="12">
    <source>
        <dbReference type="RefSeq" id="XP_027083453.2"/>
    </source>
</evidence>
<evidence type="ECO:0000256" key="6">
    <source>
        <dbReference type="ARBA" id="ARBA00023136"/>
    </source>
</evidence>
<dbReference type="OrthoDB" id="630188at2759"/>
<comment type="similarity">
    <text evidence="2">Belongs to the PC-esterase family. TBL subfamily.</text>
</comment>
<dbReference type="InterPro" id="IPR026057">
    <property type="entry name" value="TBL_C"/>
</dbReference>
<keyword evidence="5 8" id="KW-1133">Transmembrane helix</keyword>
<keyword evidence="3 8" id="KW-0812">Transmembrane</keyword>
<evidence type="ECO:0000256" key="2">
    <source>
        <dbReference type="ARBA" id="ARBA00007727"/>
    </source>
</evidence>
<evidence type="ECO:0000259" key="10">
    <source>
        <dbReference type="Pfam" id="PF14416"/>
    </source>
</evidence>
<accession>A0A6P6TYM1</accession>
<keyword evidence="4" id="KW-0735">Signal-anchor</keyword>
<keyword evidence="6 8" id="KW-0472">Membrane</keyword>
<proteinExistence type="inferred from homology"/>
<evidence type="ECO:0000256" key="4">
    <source>
        <dbReference type="ARBA" id="ARBA00022968"/>
    </source>
</evidence>
<feature type="domain" description="Trichome birefringence-like C-terminal" evidence="9">
    <location>
        <begin position="136"/>
        <end position="422"/>
    </location>
</feature>
<dbReference type="Pfam" id="PF13839">
    <property type="entry name" value="PC-Esterase"/>
    <property type="match status" value="1"/>
</dbReference>
<evidence type="ECO:0000256" key="3">
    <source>
        <dbReference type="ARBA" id="ARBA00022692"/>
    </source>
</evidence>
<dbReference type="AlphaFoldDB" id="A0A6P6TYM1"/>
<keyword evidence="11" id="KW-1185">Reference proteome</keyword>
<dbReference type="Proteomes" id="UP001652660">
    <property type="component" value="Chromosome 8c"/>
</dbReference>
<evidence type="ECO:0000256" key="8">
    <source>
        <dbReference type="SAM" id="Phobius"/>
    </source>
</evidence>
<dbReference type="GO" id="GO:0016020">
    <property type="term" value="C:membrane"/>
    <property type="evidence" value="ECO:0007669"/>
    <property type="project" value="UniProtKB-SubCell"/>
</dbReference>
<dbReference type="InterPro" id="IPR029962">
    <property type="entry name" value="TBL"/>
</dbReference>
<feature type="region of interest" description="Disordered" evidence="7">
    <location>
        <begin position="62"/>
        <end position="87"/>
    </location>
</feature>
<evidence type="ECO:0000313" key="11">
    <source>
        <dbReference type="Proteomes" id="UP001652660"/>
    </source>
</evidence>
<dbReference type="PANTHER" id="PTHR32285">
    <property type="entry name" value="PROTEIN TRICHOME BIREFRINGENCE-LIKE 9-RELATED"/>
    <property type="match status" value="1"/>
</dbReference>
<reference evidence="11" key="1">
    <citation type="journal article" date="2025" name="Foods">
        <title>Unveiling the Microbial Signatures of Arabica Coffee Cherries: Insights into Ripeness Specific Diversity, Functional Traits, and Implications for Quality and Safety.</title>
        <authorList>
            <consortium name="RefSeq"/>
            <person name="Tenea G.N."/>
            <person name="Cifuentes V."/>
            <person name="Reyes P."/>
            <person name="Cevallos-Vallejos M."/>
        </authorList>
    </citation>
    <scope>NUCLEOTIDE SEQUENCE [LARGE SCALE GENOMIC DNA]</scope>
</reference>
<sequence>MNPTLKLSKRMHEHNLTNKVEYLNLVRRPSLLIYSLCFTIWLSFCFLFASNTLKSTFEHGDSDYPEQRNSLNQPGNGRPETEKCDLSKGRWTQDARGPLYTNFSCKTLPYQRNCFLHGRMDRDFLQWRWKPDECELPVFNPRSFLNIVKGKTMAFIGDSLARNHMNSLLCLLSEEETPHEVYREDEEGKTIIWHLPRNNFTIMVLWSPFLVSASEMAVNGTETGGFHLHLDKIDESWVQKLPALDYAILSATNWFFRPNYVYEGGHFLGCIYCSDPNVTHLGPDIVIQGAFRLALKSINDCNSCSRIVTLLRTFSPSQFENGTWNTGGTCKRTRPFAPEEINNGGLDLVYRNAQLAEIDNARKLGEEKGRAFDVIDVTEAMLMRPDGHPGLHWDNRWNKGLSDCLHWCLPGPVDTWNEFLLELLQRHSSFLLALEVMQQQKLKN</sequence>
<comment type="subcellular location">
    <subcellularLocation>
        <location evidence="1">Membrane</location>
        <topology evidence="1">Single-pass membrane protein</topology>
    </subcellularLocation>
</comment>
<dbReference type="GeneID" id="113705734"/>
<evidence type="ECO:0000256" key="1">
    <source>
        <dbReference type="ARBA" id="ARBA00004167"/>
    </source>
</evidence>
<name>A0A6P6TYM1_COFAR</name>
<dbReference type="Pfam" id="PF14416">
    <property type="entry name" value="PMR5N"/>
    <property type="match status" value="1"/>
</dbReference>
<protein>
    <submittedName>
        <fullName evidence="12">Xyloglucan O-acetyltransferase 3-like</fullName>
    </submittedName>
</protein>
<gene>
    <name evidence="12" type="primary">LOC113705734</name>
</gene>
<dbReference type="RefSeq" id="XP_027083453.2">
    <property type="nucleotide sequence ID" value="XM_027227652.2"/>
</dbReference>